<proteinExistence type="predicted"/>
<accession>A0ABW1BFY4</accession>
<evidence type="ECO:0000313" key="4">
    <source>
        <dbReference type="Proteomes" id="UP001596112"/>
    </source>
</evidence>
<protein>
    <submittedName>
        <fullName evidence="3">PP2C family protein-serine/threonine phosphatase</fullName>
        <ecNumber evidence="3">3.1.3.16</ecNumber>
    </submittedName>
</protein>
<evidence type="ECO:0000256" key="1">
    <source>
        <dbReference type="ARBA" id="ARBA00022801"/>
    </source>
</evidence>
<dbReference type="PANTHER" id="PTHR43156">
    <property type="entry name" value="STAGE II SPORULATION PROTEIN E-RELATED"/>
    <property type="match status" value="1"/>
</dbReference>
<dbReference type="EC" id="3.1.3.16" evidence="3"/>
<dbReference type="InterPro" id="IPR001932">
    <property type="entry name" value="PPM-type_phosphatase-like_dom"/>
</dbReference>
<reference evidence="4" key="1">
    <citation type="journal article" date="2019" name="Int. J. Syst. Evol. Microbiol.">
        <title>The Global Catalogue of Microorganisms (GCM) 10K type strain sequencing project: providing services to taxonomists for standard genome sequencing and annotation.</title>
        <authorList>
            <consortium name="The Broad Institute Genomics Platform"/>
            <consortium name="The Broad Institute Genome Sequencing Center for Infectious Disease"/>
            <person name="Wu L."/>
            <person name="Ma J."/>
        </authorList>
    </citation>
    <scope>NUCLEOTIDE SEQUENCE [LARGE SCALE GENOMIC DNA]</scope>
    <source>
        <strain evidence="4">JCM 9918</strain>
    </source>
</reference>
<dbReference type="SUPFAM" id="SSF81606">
    <property type="entry name" value="PP2C-like"/>
    <property type="match status" value="1"/>
</dbReference>
<dbReference type="RefSeq" id="WP_334314098.1">
    <property type="nucleotide sequence ID" value="NZ_JAQOSL010000030.1"/>
</dbReference>
<evidence type="ECO:0000259" key="2">
    <source>
        <dbReference type="SMART" id="SM00331"/>
    </source>
</evidence>
<comment type="caution">
    <text evidence="3">The sequence shown here is derived from an EMBL/GenBank/DDBJ whole genome shotgun (WGS) entry which is preliminary data.</text>
</comment>
<dbReference type="InterPro" id="IPR036457">
    <property type="entry name" value="PPM-type-like_dom_sf"/>
</dbReference>
<sequence>MTVYEDPARMLVALTRASHLTTFEKLSALVATHAERAGLGRTSIFLADLQQDVLREVTGRGVDAGDGGEELRVDGTLAGRAFQKGLGGGVSDGRGRHWIPVVDGTERLGVLRVDVTTADPDQEAMQDLASLLGLMLVSIRSCSDSYARLTRTRRMSPSAEMQWTLMPPQTFSDGRVTVAAAMEPAYDTAGDAFDYALASDVVHMTIFDAMGHDTAAGLTANLAIATCRSHRRRGAGLSEAGSAIEAALLEQFQHSRYATGILADLHLSSGYLSWVNYGHPVPVLIRGGRWVTPLACPPTHPLGTDLELSATVCREQLEPGDRVLFYTDGITEARDTGGQEFGRDRFVDFVVRHHADDVPLPETLRRLIHAVLDYHDGFLADDATVLCCEWHGSTPPQ</sequence>
<dbReference type="SMART" id="SM00331">
    <property type="entry name" value="PP2C_SIG"/>
    <property type="match status" value="1"/>
</dbReference>
<dbReference type="Gene3D" id="3.60.40.10">
    <property type="entry name" value="PPM-type phosphatase domain"/>
    <property type="match status" value="1"/>
</dbReference>
<dbReference type="GO" id="GO:0004722">
    <property type="term" value="F:protein serine/threonine phosphatase activity"/>
    <property type="evidence" value="ECO:0007669"/>
    <property type="project" value="UniProtKB-EC"/>
</dbReference>
<dbReference type="Proteomes" id="UP001596112">
    <property type="component" value="Unassembled WGS sequence"/>
</dbReference>
<name>A0ABW1BFY4_9ACTN</name>
<dbReference type="PANTHER" id="PTHR43156:SF2">
    <property type="entry name" value="STAGE II SPORULATION PROTEIN E"/>
    <property type="match status" value="1"/>
</dbReference>
<dbReference type="EMBL" id="JBHSNZ010000030">
    <property type="protein sequence ID" value="MFC5812086.1"/>
    <property type="molecule type" value="Genomic_DNA"/>
</dbReference>
<evidence type="ECO:0000313" key="3">
    <source>
        <dbReference type="EMBL" id="MFC5812086.1"/>
    </source>
</evidence>
<keyword evidence="1 3" id="KW-0378">Hydrolase</keyword>
<feature type="domain" description="PPM-type phosphatase" evidence="2">
    <location>
        <begin position="173"/>
        <end position="390"/>
    </location>
</feature>
<keyword evidence="4" id="KW-1185">Reference proteome</keyword>
<organism evidence="3 4">
    <name type="scientific">Streptomyces heilongjiangensis</name>
    <dbReference type="NCBI Taxonomy" id="945052"/>
    <lineage>
        <taxon>Bacteria</taxon>
        <taxon>Bacillati</taxon>
        <taxon>Actinomycetota</taxon>
        <taxon>Actinomycetes</taxon>
        <taxon>Kitasatosporales</taxon>
        <taxon>Streptomycetaceae</taxon>
        <taxon>Streptomyces</taxon>
    </lineage>
</organism>
<dbReference type="Pfam" id="PF07228">
    <property type="entry name" value="SpoIIE"/>
    <property type="match status" value="1"/>
</dbReference>
<gene>
    <name evidence="3" type="ORF">ACFQGO_32025</name>
</gene>
<dbReference type="InterPro" id="IPR052016">
    <property type="entry name" value="Bact_Sigma-Reg"/>
</dbReference>